<feature type="region of interest" description="Disordered" evidence="1">
    <location>
        <begin position="1"/>
        <end position="28"/>
    </location>
</feature>
<dbReference type="RefSeq" id="WP_189944052.1">
    <property type="nucleotide sequence ID" value="NZ_BMSX01000041.1"/>
</dbReference>
<dbReference type="AlphaFoldDB" id="A0A918FNW6"/>
<evidence type="ECO:0000313" key="2">
    <source>
        <dbReference type="EMBL" id="GGR61218.1"/>
    </source>
</evidence>
<protein>
    <submittedName>
        <fullName evidence="2">Uncharacterized protein</fullName>
    </submittedName>
</protein>
<gene>
    <name evidence="2" type="ORF">GCM10010251_92450</name>
</gene>
<evidence type="ECO:0000256" key="1">
    <source>
        <dbReference type="SAM" id="MobiDB-lite"/>
    </source>
</evidence>
<reference evidence="2" key="1">
    <citation type="journal article" date="2014" name="Int. J. Syst. Evol. Microbiol.">
        <title>Complete genome sequence of Corynebacterium casei LMG S-19264T (=DSM 44701T), isolated from a smear-ripened cheese.</title>
        <authorList>
            <consortium name="US DOE Joint Genome Institute (JGI-PGF)"/>
            <person name="Walter F."/>
            <person name="Albersmeier A."/>
            <person name="Kalinowski J."/>
            <person name="Ruckert C."/>
        </authorList>
    </citation>
    <scope>NUCLEOTIDE SEQUENCE</scope>
    <source>
        <strain evidence="2">JCM 4346</strain>
    </source>
</reference>
<keyword evidence="3" id="KW-1185">Reference proteome</keyword>
<sequence>MAEHWAITDPADCDPAWTDWQPSDRTPTPFDLRQAEIADLRDQRAGLVDLYRAATIHAPEYL</sequence>
<comment type="caution">
    <text evidence="2">The sequence shown here is derived from an EMBL/GenBank/DDBJ whole genome shotgun (WGS) entry which is preliminary data.</text>
</comment>
<evidence type="ECO:0000313" key="3">
    <source>
        <dbReference type="Proteomes" id="UP000658320"/>
    </source>
</evidence>
<dbReference type="Proteomes" id="UP000658320">
    <property type="component" value="Unassembled WGS sequence"/>
</dbReference>
<dbReference type="EMBL" id="BMSX01000041">
    <property type="protein sequence ID" value="GGR61218.1"/>
    <property type="molecule type" value="Genomic_DNA"/>
</dbReference>
<proteinExistence type="predicted"/>
<name>A0A918FNW6_9ACTN</name>
<reference evidence="2" key="2">
    <citation type="submission" date="2020-09" db="EMBL/GenBank/DDBJ databases">
        <authorList>
            <person name="Sun Q."/>
            <person name="Ohkuma M."/>
        </authorList>
    </citation>
    <scope>NUCLEOTIDE SEQUENCE</scope>
    <source>
        <strain evidence="2">JCM 4346</strain>
    </source>
</reference>
<accession>A0A918FNW6</accession>
<organism evidence="2 3">
    <name type="scientific">Streptomyces aurantiogriseus</name>
    <dbReference type="NCBI Taxonomy" id="66870"/>
    <lineage>
        <taxon>Bacteria</taxon>
        <taxon>Bacillati</taxon>
        <taxon>Actinomycetota</taxon>
        <taxon>Actinomycetes</taxon>
        <taxon>Kitasatosporales</taxon>
        <taxon>Streptomycetaceae</taxon>
        <taxon>Streptomyces</taxon>
    </lineage>
</organism>